<dbReference type="Proteomes" id="UP001371305">
    <property type="component" value="Unassembled WGS sequence"/>
</dbReference>
<dbReference type="EMBL" id="JBBUKT010000016">
    <property type="protein sequence ID" value="MEK7954201.1"/>
    <property type="molecule type" value="Genomic_DNA"/>
</dbReference>
<evidence type="ECO:0000313" key="2">
    <source>
        <dbReference type="Proteomes" id="UP001371305"/>
    </source>
</evidence>
<keyword evidence="2" id="KW-1185">Reference proteome</keyword>
<comment type="caution">
    <text evidence="1">The sequence shown here is derived from an EMBL/GenBank/DDBJ whole genome shotgun (WGS) entry which is preliminary data.</text>
</comment>
<reference evidence="1 2" key="1">
    <citation type="submission" date="2024-04" db="EMBL/GenBank/DDBJ databases">
        <title>Luteolibacter sp. isolated from soil.</title>
        <authorList>
            <person name="An J."/>
        </authorList>
    </citation>
    <scope>NUCLEOTIDE SEQUENCE [LARGE SCALE GENOMIC DNA]</scope>
    <source>
        <strain evidence="1 2">Y139</strain>
    </source>
</reference>
<evidence type="ECO:0000313" key="1">
    <source>
        <dbReference type="EMBL" id="MEK7954201.1"/>
    </source>
</evidence>
<organism evidence="1 2">
    <name type="scientific">Luteolibacter soli</name>
    <dbReference type="NCBI Taxonomy" id="3135280"/>
    <lineage>
        <taxon>Bacteria</taxon>
        <taxon>Pseudomonadati</taxon>
        <taxon>Verrucomicrobiota</taxon>
        <taxon>Verrucomicrobiia</taxon>
        <taxon>Verrucomicrobiales</taxon>
        <taxon>Verrucomicrobiaceae</taxon>
        <taxon>Luteolibacter</taxon>
    </lineage>
</organism>
<protein>
    <submittedName>
        <fullName evidence="1">Uncharacterized protein</fullName>
    </submittedName>
</protein>
<dbReference type="RefSeq" id="WP_341407969.1">
    <property type="nucleotide sequence ID" value="NZ_JBBUKT010000016.1"/>
</dbReference>
<name>A0ABU9B2S4_9BACT</name>
<gene>
    <name evidence="1" type="ORF">WKV53_27030</name>
</gene>
<sequence length="73" mass="7875">MSEQDIQTLESQFPAMSGPAFAAARQRVLASGQSVLQAEGGRLVREFPDGRKEVVKTIEPPVPVKLGAILTIR</sequence>
<accession>A0ABU9B2S4</accession>
<proteinExistence type="predicted"/>